<dbReference type="PANTHER" id="PTHR33055">
    <property type="entry name" value="TRANSPOSASE FOR INSERTION SEQUENCE ELEMENT IS1111A"/>
    <property type="match status" value="1"/>
</dbReference>
<dbReference type="GO" id="GO:0003677">
    <property type="term" value="F:DNA binding"/>
    <property type="evidence" value="ECO:0007669"/>
    <property type="project" value="InterPro"/>
</dbReference>
<evidence type="ECO:0000313" key="4">
    <source>
        <dbReference type="Proteomes" id="UP000305546"/>
    </source>
</evidence>
<dbReference type="PANTHER" id="PTHR33055:SF3">
    <property type="entry name" value="PUTATIVE TRANSPOSASE FOR IS117-RELATED"/>
    <property type="match status" value="1"/>
</dbReference>
<accession>A0A5C4LQZ5</accession>
<organism evidence="3 4">
    <name type="scientific">Amycolatopsis alkalitolerans</name>
    <dbReference type="NCBI Taxonomy" id="2547244"/>
    <lineage>
        <taxon>Bacteria</taxon>
        <taxon>Bacillati</taxon>
        <taxon>Actinomycetota</taxon>
        <taxon>Actinomycetes</taxon>
        <taxon>Pseudonocardiales</taxon>
        <taxon>Pseudonocardiaceae</taxon>
        <taxon>Amycolatopsis</taxon>
    </lineage>
</organism>
<dbReference type="InterPro" id="IPR047650">
    <property type="entry name" value="Transpos_IS110"/>
</dbReference>
<dbReference type="AlphaFoldDB" id="A0A5C4LQZ5"/>
<dbReference type="GO" id="GO:0004803">
    <property type="term" value="F:transposase activity"/>
    <property type="evidence" value="ECO:0007669"/>
    <property type="project" value="InterPro"/>
</dbReference>
<dbReference type="Pfam" id="PF02371">
    <property type="entry name" value="Transposase_20"/>
    <property type="match status" value="1"/>
</dbReference>
<dbReference type="OrthoDB" id="3188901at2"/>
<evidence type="ECO:0000259" key="1">
    <source>
        <dbReference type="Pfam" id="PF01548"/>
    </source>
</evidence>
<comment type="caution">
    <text evidence="3">The sequence shown here is derived from an EMBL/GenBank/DDBJ whole genome shotgun (WGS) entry which is preliminary data.</text>
</comment>
<feature type="domain" description="Transposase IS116/IS110/IS902 C-terminal" evidence="2">
    <location>
        <begin position="276"/>
        <end position="360"/>
    </location>
</feature>
<dbReference type="Pfam" id="PF01548">
    <property type="entry name" value="DEDD_Tnp_IS110"/>
    <property type="match status" value="1"/>
</dbReference>
<evidence type="ECO:0000313" key="3">
    <source>
        <dbReference type="EMBL" id="TNC18173.1"/>
    </source>
</evidence>
<dbReference type="NCBIfam" id="NF033542">
    <property type="entry name" value="transpos_IS110"/>
    <property type="match status" value="1"/>
</dbReference>
<feature type="domain" description="Transposase IS110-like N-terminal" evidence="1">
    <location>
        <begin position="12"/>
        <end position="167"/>
    </location>
</feature>
<dbReference type="Proteomes" id="UP000305546">
    <property type="component" value="Unassembled WGS sequence"/>
</dbReference>
<gene>
    <name evidence="3" type="ORF">FG385_33695</name>
</gene>
<name>A0A5C4LQZ5_9PSEU</name>
<dbReference type="RefSeq" id="WP_139100865.1">
    <property type="nucleotide sequence ID" value="NZ_VDFW01000074.1"/>
</dbReference>
<keyword evidence="4" id="KW-1185">Reference proteome</keyword>
<dbReference type="InterPro" id="IPR002525">
    <property type="entry name" value="Transp_IS110-like_N"/>
</dbReference>
<protein>
    <submittedName>
        <fullName evidence="3">IS110 family transposase</fullName>
    </submittedName>
</protein>
<dbReference type="InterPro" id="IPR003346">
    <property type="entry name" value="Transposase_20"/>
</dbReference>
<evidence type="ECO:0000259" key="2">
    <source>
        <dbReference type="Pfam" id="PF02371"/>
    </source>
</evidence>
<sequence>MSLALPEALFFVGIDWAAAEHAVCVMDTTGKIVSQFVIKHSTDGIAGLVRRLAKLGDPADIPIAIERPNGRLVDLLLEAGHPVVPVKPNAIKTWREGEVLSGAKSDAGDAAVIAEYLRLRQHRLRVATPYSGETKALRTVVRTRDDLVEMRVAATNQLSALLEAHWPGAKAIFADVESPISLAFLTRYPTPAAVARLGEKRMQAFCVKHGYSGRRSAAQLLDRLRTAPAGTTDDALTEALRDAVLAMAGVLTALNTAIKDLDRSTVAHLGEHPDGKIFTSLPRSGQINAAQMLAEWGDARQAYDSPDSVAALAGCTPVTKESGKHRAVHFRWACNKRFRRAMTTFADNSRHASPWAAKIYKDATAAGKDHPHAVRVLARAWIRVIWRCWLDQTPYDPAQHGALQRHTTPTAA</sequence>
<dbReference type="GO" id="GO:0006313">
    <property type="term" value="P:DNA transposition"/>
    <property type="evidence" value="ECO:0007669"/>
    <property type="project" value="InterPro"/>
</dbReference>
<reference evidence="3 4" key="1">
    <citation type="submission" date="2019-06" db="EMBL/GenBank/DDBJ databases">
        <title>Amycolatopsis alkalitolerans sp. nov., isolated from Gastrodia elata Blume.</title>
        <authorList>
            <person name="Narsing Rao M.P."/>
            <person name="Li W.J."/>
        </authorList>
    </citation>
    <scope>NUCLEOTIDE SEQUENCE [LARGE SCALE GENOMIC DNA]</scope>
    <source>
        <strain evidence="3 4">SYSUP0005</strain>
    </source>
</reference>
<proteinExistence type="predicted"/>
<dbReference type="EMBL" id="VDFW01000074">
    <property type="protein sequence ID" value="TNC18173.1"/>
    <property type="molecule type" value="Genomic_DNA"/>
</dbReference>